<keyword evidence="1" id="KW-0472">Membrane</keyword>
<dbReference type="Pfam" id="PF03929">
    <property type="entry name" value="PepSY_TM"/>
    <property type="match status" value="1"/>
</dbReference>
<accession>A0ABM6W9N3</accession>
<dbReference type="Proteomes" id="UP000246099">
    <property type="component" value="Chromosome"/>
</dbReference>
<protein>
    <submittedName>
        <fullName evidence="2">PepSY domain-containing protein</fullName>
    </submittedName>
</protein>
<keyword evidence="1" id="KW-1133">Transmembrane helix</keyword>
<dbReference type="RefSeq" id="WP_119076344.1">
    <property type="nucleotide sequence ID" value="NZ_CP029600.1"/>
</dbReference>
<reference evidence="2 3" key="1">
    <citation type="submission" date="2018-05" db="EMBL/GenBank/DDBJ databases">
        <title>Chitinophaga sp. nov., isolated from rhizosphere soil of Alhagi.</title>
        <authorList>
            <person name="Liu Y."/>
        </authorList>
    </citation>
    <scope>NUCLEOTIDE SEQUENCE [LARGE SCALE GENOMIC DNA]</scope>
    <source>
        <strain evidence="2 3">T22</strain>
    </source>
</reference>
<feature type="transmembrane region" description="Helical" evidence="1">
    <location>
        <begin position="335"/>
        <end position="356"/>
    </location>
</feature>
<dbReference type="PANTHER" id="PTHR34219">
    <property type="entry name" value="IRON-REGULATED INNER MEMBRANE PROTEIN-RELATED"/>
    <property type="match status" value="1"/>
</dbReference>
<keyword evidence="1" id="KW-0812">Transmembrane</keyword>
<feature type="transmembrane region" description="Helical" evidence="1">
    <location>
        <begin position="12"/>
        <end position="34"/>
    </location>
</feature>
<evidence type="ECO:0000256" key="1">
    <source>
        <dbReference type="SAM" id="Phobius"/>
    </source>
</evidence>
<evidence type="ECO:0000313" key="2">
    <source>
        <dbReference type="EMBL" id="AWO00658.1"/>
    </source>
</evidence>
<feature type="transmembrane region" description="Helical" evidence="1">
    <location>
        <begin position="182"/>
        <end position="210"/>
    </location>
</feature>
<name>A0ABM6W9N3_9BACT</name>
<dbReference type="InterPro" id="IPR005625">
    <property type="entry name" value="PepSY-ass_TM"/>
</dbReference>
<sequence length="387" mass="43803">MTAKKIIRQLHLWLGLVSGLVVLVVTLSGAVLVFEKELEPLTSPSLYYVQPGAQRLPIDSLKKQAERFNPAMKLVRVEMEPHAANRTMLFFGKEGTVTWMLAVNPYTGAVVRAADFEKRFFRILLNLHRYLLANELGKAVTGVCCLIFLVLVISGIVLWWPRRWKYFRQRIAIKWNGSFKRVVWDLHAVGGFYVHLVIFVIAFTGLTWSYKWFNNGIFLLFDGKPMVAYKAPANKVMQPGGAGFYERVYQQANQELAYKGSMVIQFPPSDSIAVTVTKESYEARITNVVDFIYYEQGTGNLLQKRLYKDQSTGMKVRRAVYPVHTGEIFGWPTKLLALLACLVAASLPVTGLLIWLKGARGSEPKQKVKCKKIVLHTLAEVNAARIK</sequence>
<gene>
    <name evidence="2" type="ORF">DLD77_02560</name>
</gene>
<proteinExistence type="predicted"/>
<dbReference type="PANTHER" id="PTHR34219:SF3">
    <property type="entry name" value="BLL7967 PROTEIN"/>
    <property type="match status" value="1"/>
</dbReference>
<evidence type="ECO:0000313" key="3">
    <source>
        <dbReference type="Proteomes" id="UP000246099"/>
    </source>
</evidence>
<dbReference type="EMBL" id="CP029600">
    <property type="protein sequence ID" value="AWO00658.1"/>
    <property type="molecule type" value="Genomic_DNA"/>
</dbReference>
<organism evidence="2 3">
    <name type="scientific">Chitinophaga alhagiae</name>
    <dbReference type="NCBI Taxonomy" id="2203219"/>
    <lineage>
        <taxon>Bacteria</taxon>
        <taxon>Pseudomonadati</taxon>
        <taxon>Bacteroidota</taxon>
        <taxon>Chitinophagia</taxon>
        <taxon>Chitinophagales</taxon>
        <taxon>Chitinophagaceae</taxon>
        <taxon>Chitinophaga</taxon>
    </lineage>
</organism>
<keyword evidence="3" id="KW-1185">Reference proteome</keyword>
<feature type="transmembrane region" description="Helical" evidence="1">
    <location>
        <begin position="139"/>
        <end position="161"/>
    </location>
</feature>